<dbReference type="InterPro" id="IPR003313">
    <property type="entry name" value="AraC-bd"/>
</dbReference>
<comment type="caution">
    <text evidence="5">The sequence shown here is derived from an EMBL/GenBank/DDBJ whole genome shotgun (WGS) entry which is preliminary data.</text>
</comment>
<evidence type="ECO:0000256" key="1">
    <source>
        <dbReference type="ARBA" id="ARBA00023015"/>
    </source>
</evidence>
<dbReference type="Gene3D" id="1.10.10.60">
    <property type="entry name" value="Homeodomain-like"/>
    <property type="match status" value="1"/>
</dbReference>
<feature type="domain" description="HTH araC/xylS-type" evidence="4">
    <location>
        <begin position="183"/>
        <end position="281"/>
    </location>
</feature>
<dbReference type="PANTHER" id="PTHR43280:SF32">
    <property type="entry name" value="TRANSCRIPTIONAL REGULATORY PROTEIN"/>
    <property type="match status" value="1"/>
</dbReference>
<dbReference type="Pfam" id="PF12833">
    <property type="entry name" value="HTH_18"/>
    <property type="match status" value="1"/>
</dbReference>
<evidence type="ECO:0000256" key="3">
    <source>
        <dbReference type="ARBA" id="ARBA00023163"/>
    </source>
</evidence>
<organism evidence="5 6">
    <name type="scientific">Taibaiella lutea</name>
    <dbReference type="NCBI Taxonomy" id="2608001"/>
    <lineage>
        <taxon>Bacteria</taxon>
        <taxon>Pseudomonadati</taxon>
        <taxon>Bacteroidota</taxon>
        <taxon>Chitinophagia</taxon>
        <taxon>Chitinophagales</taxon>
        <taxon>Chitinophagaceae</taxon>
        <taxon>Taibaiella</taxon>
    </lineage>
</organism>
<dbReference type="SMART" id="SM00342">
    <property type="entry name" value="HTH_ARAC"/>
    <property type="match status" value="1"/>
</dbReference>
<proteinExistence type="predicted"/>
<evidence type="ECO:0000256" key="2">
    <source>
        <dbReference type="ARBA" id="ARBA00023125"/>
    </source>
</evidence>
<keyword evidence="2" id="KW-0238">DNA-binding</keyword>
<dbReference type="GO" id="GO:0043565">
    <property type="term" value="F:sequence-specific DNA binding"/>
    <property type="evidence" value="ECO:0007669"/>
    <property type="project" value="InterPro"/>
</dbReference>
<dbReference type="InterPro" id="IPR018060">
    <property type="entry name" value="HTH_AraC"/>
</dbReference>
<dbReference type="EMBL" id="VWSH01000001">
    <property type="protein sequence ID" value="KAA5536091.1"/>
    <property type="molecule type" value="Genomic_DNA"/>
</dbReference>
<sequence>MIPIHDFATDTVEKTPFKFIPLNQRSDYDTTKAHRHRYYEIFLFAKGGGYHEIDFNAYNITDCSIHFVSPGQVHKVRREPDSFGSILLFSSDFYYFGTKVNLPLYEFSFLNTHTQGSPIVQLNEHQFDELLNLSRMMGAEKSLNDVSGREVIRTYLHAFLLKCHQYQSHQNPQQHLDGHGLFLKFKSLLEDSYTKEHLSSFYANALYVSNKKLNELCKTFAGSTLSDLIKERLLLEAKRLLLHSNNSVKEISYHLGFEDPAYFNRFFRKHLEMSPVLFKKSHLEPERMEDELA</sequence>
<name>A0A5M6CLK6_9BACT</name>
<gene>
    <name evidence="5" type="ORF">F0919_00005</name>
</gene>
<dbReference type="SUPFAM" id="SSF46689">
    <property type="entry name" value="Homeodomain-like"/>
    <property type="match status" value="1"/>
</dbReference>
<accession>A0A5M6CLK6</accession>
<dbReference type="GO" id="GO:0003700">
    <property type="term" value="F:DNA-binding transcription factor activity"/>
    <property type="evidence" value="ECO:0007669"/>
    <property type="project" value="InterPro"/>
</dbReference>
<dbReference type="Gene3D" id="2.60.120.10">
    <property type="entry name" value="Jelly Rolls"/>
    <property type="match status" value="1"/>
</dbReference>
<keyword evidence="1" id="KW-0805">Transcription regulation</keyword>
<evidence type="ECO:0000259" key="4">
    <source>
        <dbReference type="PROSITE" id="PS01124"/>
    </source>
</evidence>
<keyword evidence="3" id="KW-0804">Transcription</keyword>
<protein>
    <submittedName>
        <fullName evidence="5">Helix-turn-helix domain-containing protein</fullName>
    </submittedName>
</protein>
<dbReference type="InterPro" id="IPR014710">
    <property type="entry name" value="RmlC-like_jellyroll"/>
</dbReference>
<dbReference type="AlphaFoldDB" id="A0A5M6CLK6"/>
<dbReference type="InterPro" id="IPR037923">
    <property type="entry name" value="HTH-like"/>
</dbReference>
<dbReference type="RefSeq" id="WP_150030664.1">
    <property type="nucleotide sequence ID" value="NZ_VWSH01000001.1"/>
</dbReference>
<dbReference type="InterPro" id="IPR009057">
    <property type="entry name" value="Homeodomain-like_sf"/>
</dbReference>
<dbReference type="Proteomes" id="UP000323632">
    <property type="component" value="Unassembled WGS sequence"/>
</dbReference>
<evidence type="ECO:0000313" key="5">
    <source>
        <dbReference type="EMBL" id="KAA5536091.1"/>
    </source>
</evidence>
<dbReference type="SUPFAM" id="SSF51215">
    <property type="entry name" value="Regulatory protein AraC"/>
    <property type="match status" value="1"/>
</dbReference>
<evidence type="ECO:0000313" key="6">
    <source>
        <dbReference type="Proteomes" id="UP000323632"/>
    </source>
</evidence>
<dbReference type="Pfam" id="PF02311">
    <property type="entry name" value="AraC_binding"/>
    <property type="match status" value="1"/>
</dbReference>
<keyword evidence="6" id="KW-1185">Reference proteome</keyword>
<dbReference type="PROSITE" id="PS01124">
    <property type="entry name" value="HTH_ARAC_FAMILY_2"/>
    <property type="match status" value="1"/>
</dbReference>
<dbReference type="PANTHER" id="PTHR43280">
    <property type="entry name" value="ARAC-FAMILY TRANSCRIPTIONAL REGULATOR"/>
    <property type="match status" value="1"/>
</dbReference>
<reference evidence="5 6" key="1">
    <citation type="submission" date="2019-09" db="EMBL/GenBank/DDBJ databases">
        <title>Genome sequence and assembly of Taibaiella sp.</title>
        <authorList>
            <person name="Chhetri G."/>
        </authorList>
    </citation>
    <scope>NUCLEOTIDE SEQUENCE [LARGE SCALE GENOMIC DNA]</scope>
    <source>
        <strain evidence="5 6">KVB11</strain>
    </source>
</reference>